<evidence type="ECO:0000259" key="3">
    <source>
        <dbReference type="Pfam" id="PF23247"/>
    </source>
</evidence>
<feature type="domain" description="NB-ARC" evidence="2">
    <location>
        <begin position="86"/>
        <end position="209"/>
    </location>
</feature>
<dbReference type="InterPro" id="IPR027417">
    <property type="entry name" value="P-loop_NTPase"/>
</dbReference>
<dbReference type="Pfam" id="PF23247">
    <property type="entry name" value="LRR_RPS2"/>
    <property type="match status" value="1"/>
</dbReference>
<dbReference type="Pfam" id="PF00931">
    <property type="entry name" value="NB-ARC"/>
    <property type="match status" value="1"/>
</dbReference>
<protein>
    <submittedName>
        <fullName evidence="4">Uncharacterized protein</fullName>
    </submittedName>
</protein>
<dbReference type="eggNOG" id="ENOG502SYYC">
    <property type="taxonomic scope" value="Eukaryota"/>
</dbReference>
<dbReference type="InterPro" id="IPR050905">
    <property type="entry name" value="Plant_NBS-LRR"/>
</dbReference>
<dbReference type="GO" id="GO:0043531">
    <property type="term" value="F:ADP binding"/>
    <property type="evidence" value="ECO:0007669"/>
    <property type="project" value="InterPro"/>
</dbReference>
<dbReference type="EMBL" id="KD151183">
    <property type="protein sequence ID" value="EMS57010.1"/>
    <property type="molecule type" value="Genomic_DNA"/>
</dbReference>
<accession>M7ZXB4</accession>
<dbReference type="Gene3D" id="3.80.10.10">
    <property type="entry name" value="Ribonuclease Inhibitor"/>
    <property type="match status" value="2"/>
</dbReference>
<dbReference type="PANTHER" id="PTHR33463">
    <property type="entry name" value="NB-ARC DOMAIN-CONTAINING PROTEIN-RELATED"/>
    <property type="match status" value="1"/>
</dbReference>
<sequence length="1145" mass="129893">MRYSKWYRACCTGMYSRSRGRGDIVLLSALPFLVSTYMAWSMASSTPLQGDRIFQHRLDGTWGDMIVINAILLEFTNAIDVDGAREAIFRILRNKGEERVIYFHGWSGLGASTVLRSIAEVIPSKRTTPELCFDKIIHIDCSEWKGRRALQRAIAEELHLDSSVMDILDKQDGDDDFNGVDEISRDEITAVSGEIYHILKDSRFILIFHSGIDDEIDLYPLGIPSFGKFTKNIMIWTYKRRILTITEYEQHKLIQKLRYTHLLAYDRENYLTSGQLYALLCKEAAFIAARYQCLWGVNPMKVADCYVYTLFLQRSFHNKTNSDWVGVASNCWICDGILQKDITLEIRDVLHREISWECDDNVLAKFKEDFKLPFLIVKEDGVYEEGQYRWISTRSSDREIHAMKSLPEETSSFFLEFVMSDKPVALPDGLFEHSNNLGVLSLCCCAFNFASPPFLKCHGLRFLGLDNCTDDKTGEGKDYAGWVSLHSLWVLDLRYTVWNEILSQEKLDLMDNLVELSMEGVWCWQYISCLQGRLPNLQRLRIIKPTRGPDISTDPSNSFMDKAKLEILDLSGNSEMNIVPNSLSKASRLQVLILDGCNELKDVVVPDGLPRLLKSFSFDGYGSASCRAPTVELPSKQERPSTPTTKEGASISKISLEGCSQLENLFVRGLANLVELDLSGAAIKTLNFNTMVLEVPMLKRLFLLGCEHLRAIIWSSLTDSFKLELLCIDTRAETGRSRPCIDRNNSFQLEVHAIVVDARLARSVWQLLCNHYAAAENVYLNIHVTSAVYSELSQSKVKEKEKKIDMYGDQVSLLQLVQADRYSDVQSMVGDAPAAAFPKPPANNLDRHIEITKGSHVLDSGLGYVMTRFADSLHVHDVSTSASLPTVLWRLLRQCRVERCPKLGEAFPSETFEFLKLETFWASDLLTTRWICSKGYRDFNDGSFGKLQHLRLRSCPSLQFVLPVWFRSFPSLETLHIIHCGDLRHIFVLDKRWCPGETSIQVVAFPRLTTIHLHDLPVLQQICEVKMVAPKLNTIKIRGCWGLRRLAIVILGERISVCASIMLGIDELYIVVYALVSVTSVLDNFHEKRFFFDVNSKSSAFALKKKRSITRQSAGDRGNPAGTLKTRAYALKSRNGFAIFNGSTL</sequence>
<dbReference type="AlphaFoldDB" id="M7ZXB4"/>
<reference evidence="4" key="1">
    <citation type="journal article" date="2013" name="Nature">
        <title>Draft genome of the wheat A-genome progenitor Triticum urartu.</title>
        <authorList>
            <person name="Ling H.Q."/>
            <person name="Zhao S."/>
            <person name="Liu D."/>
            <person name="Wang J."/>
            <person name="Sun H."/>
            <person name="Zhang C."/>
            <person name="Fan H."/>
            <person name="Li D."/>
            <person name="Dong L."/>
            <person name="Tao Y."/>
            <person name="Gao C."/>
            <person name="Wu H."/>
            <person name="Li Y."/>
            <person name="Cui Y."/>
            <person name="Guo X."/>
            <person name="Zheng S."/>
            <person name="Wang B."/>
            <person name="Yu K."/>
            <person name="Liang Q."/>
            <person name="Yang W."/>
            <person name="Lou X."/>
            <person name="Chen J."/>
            <person name="Feng M."/>
            <person name="Jian J."/>
            <person name="Zhang X."/>
            <person name="Luo G."/>
            <person name="Jiang Y."/>
            <person name="Liu J."/>
            <person name="Wang Z."/>
            <person name="Sha Y."/>
            <person name="Zhang B."/>
            <person name="Wu H."/>
            <person name="Tang D."/>
            <person name="Shen Q."/>
            <person name="Xue P."/>
            <person name="Zou S."/>
            <person name="Wang X."/>
            <person name="Liu X."/>
            <person name="Wang F."/>
            <person name="Yang Y."/>
            <person name="An X."/>
            <person name="Dong Z."/>
            <person name="Zhang K."/>
            <person name="Zhang X."/>
            <person name="Luo M.C."/>
            <person name="Dvorak J."/>
            <person name="Tong Y."/>
            <person name="Wang J."/>
            <person name="Yang H."/>
            <person name="Li Z."/>
            <person name="Wang D."/>
            <person name="Zhang A."/>
            <person name="Wang J."/>
        </authorList>
    </citation>
    <scope>NUCLEOTIDE SEQUENCE</scope>
</reference>
<name>M7ZXB4_TRIUA</name>
<dbReference type="PANTHER" id="PTHR33463:SF64">
    <property type="entry name" value="NB-ARC DOMAIN-CONTAINING PROTEIN"/>
    <property type="match status" value="1"/>
</dbReference>
<dbReference type="InterPro" id="IPR057135">
    <property type="entry name" value="At4g27190-like_LRR"/>
</dbReference>
<dbReference type="InterPro" id="IPR002182">
    <property type="entry name" value="NB-ARC"/>
</dbReference>
<organism evidence="4">
    <name type="scientific">Triticum urartu</name>
    <name type="common">Red wild einkorn</name>
    <name type="synonym">Crithodium urartu</name>
    <dbReference type="NCBI Taxonomy" id="4572"/>
    <lineage>
        <taxon>Eukaryota</taxon>
        <taxon>Viridiplantae</taxon>
        <taxon>Streptophyta</taxon>
        <taxon>Embryophyta</taxon>
        <taxon>Tracheophyta</taxon>
        <taxon>Spermatophyta</taxon>
        <taxon>Magnoliopsida</taxon>
        <taxon>Liliopsida</taxon>
        <taxon>Poales</taxon>
        <taxon>Poaceae</taxon>
        <taxon>BOP clade</taxon>
        <taxon>Pooideae</taxon>
        <taxon>Triticodae</taxon>
        <taxon>Triticeae</taxon>
        <taxon>Triticinae</taxon>
        <taxon>Triticum</taxon>
    </lineage>
</organism>
<dbReference type="OMA" id="GFAIFNG"/>
<dbReference type="InterPro" id="IPR032675">
    <property type="entry name" value="LRR_dom_sf"/>
</dbReference>
<comment type="similarity">
    <text evidence="1">Belongs to the disease resistance NB-LRR family.</text>
</comment>
<dbReference type="SUPFAM" id="SSF52058">
    <property type="entry name" value="L domain-like"/>
    <property type="match status" value="2"/>
</dbReference>
<feature type="domain" description="Disease resistance protein At4g27190-like leucine-rich repeats" evidence="3">
    <location>
        <begin position="937"/>
        <end position="1046"/>
    </location>
</feature>
<gene>
    <name evidence="4" type="ORF">TRIUR3_34254</name>
</gene>
<proteinExistence type="inferred from homology"/>
<dbReference type="SUPFAM" id="SSF52540">
    <property type="entry name" value="P-loop containing nucleoside triphosphate hydrolases"/>
    <property type="match status" value="1"/>
</dbReference>
<evidence type="ECO:0000313" key="4">
    <source>
        <dbReference type="EMBL" id="EMS57010.1"/>
    </source>
</evidence>
<evidence type="ECO:0000256" key="1">
    <source>
        <dbReference type="ARBA" id="ARBA00008894"/>
    </source>
</evidence>
<evidence type="ECO:0000259" key="2">
    <source>
        <dbReference type="Pfam" id="PF00931"/>
    </source>
</evidence>